<dbReference type="Gene3D" id="2.60.250.10">
    <property type="entry name" value="Baculovirus p35"/>
    <property type="match status" value="1"/>
</dbReference>
<proteinExistence type="predicted"/>
<dbReference type="OrthoDB" id="7149at10239"/>
<dbReference type="InterPro" id="IPR036562">
    <property type="entry name" value="Baculovirus_p35_sf"/>
</dbReference>
<sequence length="369" mass="42587">MNNMCILMPGFEAHQTVILDQPNLENRNFRDIVYINNVSHPDLVVNKNAIMAFIVSGEVKQVKEVTTEYAKFYKQKYDNVFSTMYENKCMLDCSNDISADEFISNNYIVVAFKLQYAEEKCVEYLNKWQCEEDEIVAFKNNCIPILMSEKLKSAYVVLCCLKPELLNEDCTVCVTYEPVNNIVIIPLQHEISEKYKYDVLAIVRGVGCYKLPLATIRNLKDVIKRLIQYDAKVLHELPHVFEEDFKTDKMYDSILDSISDYDDVMTNVKHKHVIDSLIELLINLIVYNNIKLDETKISEEFNKILTAGGYNITTIKSKDPAIDSVIYMDPNNKYSIINGLLYDMRDETVVVKINTESTVNSNLYIHGSF</sequence>
<dbReference type="InterPro" id="IPR003429">
    <property type="entry name" value="Baculovirus_p35"/>
</dbReference>
<dbReference type="GO" id="GO:0043027">
    <property type="term" value="F:cysteine-type endopeptidase inhibitor activity involved in apoptotic process"/>
    <property type="evidence" value="ECO:0007669"/>
    <property type="project" value="InterPro"/>
</dbReference>
<dbReference type="KEGG" id="vg:4155918"/>
<protein>
    <submittedName>
        <fullName evidence="1">P35/P49-like</fullName>
    </submittedName>
</protein>
<dbReference type="Proteomes" id="UP000202317">
    <property type="component" value="Segment"/>
</dbReference>
<dbReference type="EMBL" id="DQ333351">
    <property type="protein sequence ID" value="ABC61149.1"/>
    <property type="molecule type" value="Genomic_DNA"/>
</dbReference>
<evidence type="ECO:0000313" key="1">
    <source>
        <dbReference type="EMBL" id="ABC61149.1"/>
    </source>
</evidence>
<accession>Q1A4T1</accession>
<dbReference type="RefSeq" id="YP_654436.1">
    <property type="nucleotide sequence ID" value="NC_008168.1"/>
</dbReference>
<dbReference type="MEROPS" id="I50.003"/>
<dbReference type="Pfam" id="PF02331">
    <property type="entry name" value="P35"/>
    <property type="match status" value="1"/>
</dbReference>
<keyword evidence="2" id="KW-1185">Reference proteome</keyword>
<dbReference type="SUPFAM" id="SSF49894">
    <property type="entry name" value="Baculovirus p35 protein"/>
    <property type="match status" value="1"/>
</dbReference>
<reference evidence="1 2" key="1">
    <citation type="journal article" date="2006" name="J. Gen. Virol.">
        <title>Sequence analysis of the Choristoneura occidentalis granulovirus genome.</title>
        <authorList>
            <person name="Escasa S.R."/>
            <person name="Lauzon H.A.M."/>
            <person name="Mathur A.C."/>
            <person name="Krell P.J."/>
            <person name="Arif B.M."/>
        </authorList>
    </citation>
    <scope>NUCLEOTIDE SEQUENCE [LARGE SCALE GENOMIC DNA]</scope>
</reference>
<dbReference type="GeneID" id="4155918"/>
<name>Q1A4T1_9BBAC</name>
<organism evidence="1 2">
    <name type="scientific">Choristoneura occidentalis granulovirus</name>
    <dbReference type="NCBI Taxonomy" id="364745"/>
    <lineage>
        <taxon>Viruses</taxon>
        <taxon>Viruses incertae sedis</taxon>
        <taxon>Naldaviricetes</taxon>
        <taxon>Lefavirales</taxon>
        <taxon>Baculoviridae</taxon>
        <taxon>Betabaculovirus</taxon>
        <taxon>Betabaculovirus chofumiferanae</taxon>
    </lineage>
</organism>
<evidence type="ECO:0000313" key="2">
    <source>
        <dbReference type="Proteomes" id="UP000202317"/>
    </source>
</evidence>